<name>E0I7F1_9BACL</name>
<evidence type="ECO:0000259" key="1">
    <source>
        <dbReference type="Pfam" id="PF14399"/>
    </source>
</evidence>
<sequence length="355" mass="40747">MNRVAPVTQTLGAFDPAFEFYCFKNCYRQWLEMQGVPNAFYYLDCTLDWRFSRKEDDALGYSFSTSDIYTSVLPSFRHKIVMTDDMTISPVEIWERNKMLLKAGIPFVAAVDVYYLPYTPYFGKKHSYHALLVCGMEEDQLDIIDWYPPWYYQGQLSYAVIDDARSSENPADGLLSGNPIRYLWAELERGGWQADSRELIAQAVGISIDRFYGTTTSERDRGDVQFGAKALAALKDAVVQHAAADEETRARFLQDLHGKTYFVPTRKNLFARYVERACEEFRYPKLAKAVPAMYATVTEWKRFLNLTVKASMAPTADNYATVVKTLDGLIFAEKDINYLLYDAAPTIWRQGESRL</sequence>
<dbReference type="EMBL" id="AEDD01000003">
    <property type="protein sequence ID" value="EFM11967.1"/>
    <property type="molecule type" value="Genomic_DNA"/>
</dbReference>
<proteinExistence type="predicted"/>
<gene>
    <name evidence="2" type="ORF">PaecuDRAFT_1575</name>
</gene>
<dbReference type="Pfam" id="PF14399">
    <property type="entry name" value="BtrH_N"/>
    <property type="match status" value="1"/>
</dbReference>
<evidence type="ECO:0000313" key="2">
    <source>
        <dbReference type="EMBL" id="EFM11967.1"/>
    </source>
</evidence>
<dbReference type="AlphaFoldDB" id="E0I7F1"/>
<protein>
    <recommendedName>
        <fullName evidence="1">Butirosin biosynthesis protein H N-terminal domain-containing protein</fullName>
    </recommendedName>
</protein>
<dbReference type="RefSeq" id="WP_006037586.1">
    <property type="nucleotide sequence ID" value="NZ_AEDD01000003.1"/>
</dbReference>
<dbReference type="STRING" id="717606.PaecuDRAFT_1575"/>
<organism evidence="2 3">
    <name type="scientific">Paenibacillus curdlanolyticus YK9</name>
    <dbReference type="NCBI Taxonomy" id="717606"/>
    <lineage>
        <taxon>Bacteria</taxon>
        <taxon>Bacillati</taxon>
        <taxon>Bacillota</taxon>
        <taxon>Bacilli</taxon>
        <taxon>Bacillales</taxon>
        <taxon>Paenibacillaceae</taxon>
        <taxon>Paenibacillus</taxon>
    </lineage>
</organism>
<evidence type="ECO:0000313" key="3">
    <source>
        <dbReference type="Proteomes" id="UP000005387"/>
    </source>
</evidence>
<dbReference type="OrthoDB" id="2624539at2"/>
<dbReference type="Proteomes" id="UP000005387">
    <property type="component" value="Unassembled WGS sequence"/>
</dbReference>
<accession>E0I7F1</accession>
<reference evidence="2 3" key="1">
    <citation type="submission" date="2010-07" db="EMBL/GenBank/DDBJ databases">
        <title>The draft genome of Paenibacillus curdlanolyticus YK9.</title>
        <authorList>
            <consortium name="US DOE Joint Genome Institute (JGI-PGF)"/>
            <person name="Lucas S."/>
            <person name="Copeland A."/>
            <person name="Lapidus A."/>
            <person name="Cheng J.-F."/>
            <person name="Bruce D."/>
            <person name="Goodwin L."/>
            <person name="Pitluck S."/>
            <person name="Land M.L."/>
            <person name="Hauser L."/>
            <person name="Chang Y.-J."/>
            <person name="Jeffries C."/>
            <person name="Anderson I.J."/>
            <person name="Johnson E."/>
            <person name="Loganathan U."/>
            <person name="Mulhopadhyay B."/>
            <person name="Kyrpides N."/>
            <person name="Woyke T.J."/>
        </authorList>
    </citation>
    <scope>NUCLEOTIDE SEQUENCE [LARGE SCALE GENOMIC DNA]</scope>
    <source>
        <strain evidence="2 3">YK9</strain>
    </source>
</reference>
<keyword evidence="3" id="KW-1185">Reference proteome</keyword>
<feature type="domain" description="Butirosin biosynthesis protein H N-terminal" evidence="1">
    <location>
        <begin position="61"/>
        <end position="143"/>
    </location>
</feature>
<dbReference type="eggNOG" id="ENOG5033RNC">
    <property type="taxonomic scope" value="Bacteria"/>
</dbReference>
<dbReference type="InterPro" id="IPR026935">
    <property type="entry name" value="BtrH_N"/>
</dbReference>